<dbReference type="InterPro" id="IPR005840">
    <property type="entry name" value="Ribosomal_uS12_MeSTrfase_RimO"/>
</dbReference>
<comment type="subcellular location">
    <subcellularLocation>
        <location evidence="8">Cytoplasm</location>
    </subcellularLocation>
</comment>
<feature type="binding site" evidence="8">
    <location>
        <position position="85"/>
    </location>
    <ligand>
        <name>[4Fe-4S] cluster</name>
        <dbReference type="ChEBI" id="CHEBI:49883"/>
        <label>1</label>
    </ligand>
</feature>
<evidence type="ECO:0000256" key="8">
    <source>
        <dbReference type="HAMAP-Rule" id="MF_01865"/>
    </source>
</evidence>
<evidence type="ECO:0000313" key="12">
    <source>
        <dbReference type="EMBL" id="MBO8461085.1"/>
    </source>
</evidence>
<dbReference type="Pfam" id="PF00919">
    <property type="entry name" value="UPF0004"/>
    <property type="match status" value="1"/>
</dbReference>
<keyword evidence="3 8" id="KW-0808">Transferase</keyword>
<gene>
    <name evidence="8 12" type="primary">rimO</name>
    <name evidence="12" type="ORF">IAA73_12270</name>
</gene>
<dbReference type="PANTHER" id="PTHR43837:SF1">
    <property type="entry name" value="RIBOSOMAL PROTEIN US12 METHYLTHIOTRANSFERASE RIMO"/>
    <property type="match status" value="1"/>
</dbReference>
<dbReference type="Pfam" id="PF04055">
    <property type="entry name" value="Radical_SAM"/>
    <property type="match status" value="1"/>
</dbReference>
<dbReference type="SFLD" id="SFLDS00029">
    <property type="entry name" value="Radical_SAM"/>
    <property type="match status" value="1"/>
</dbReference>
<dbReference type="PROSITE" id="PS50926">
    <property type="entry name" value="TRAM"/>
    <property type="match status" value="1"/>
</dbReference>
<dbReference type="GO" id="GO:0046872">
    <property type="term" value="F:metal ion binding"/>
    <property type="evidence" value="ECO:0007669"/>
    <property type="project" value="UniProtKB-KW"/>
</dbReference>
<dbReference type="AlphaFoldDB" id="A0A9D9HW11"/>
<dbReference type="InterPro" id="IPR002792">
    <property type="entry name" value="TRAM_dom"/>
</dbReference>
<protein>
    <recommendedName>
        <fullName evidence="8">Ribosomal protein uS12 methylthiotransferase RimO</fullName>
        <shortName evidence="8">uS12 MTTase</shortName>
        <shortName evidence="8">uS12 methylthiotransferase</shortName>
        <ecNumber evidence="8">2.8.4.4</ecNumber>
    </recommendedName>
    <alternativeName>
        <fullName evidence="8">Ribosomal protein uS12 (aspartate-C(3))-methylthiotransferase</fullName>
    </alternativeName>
    <alternativeName>
        <fullName evidence="8">Ribosome maturation factor RimO</fullName>
    </alternativeName>
</protein>
<proteinExistence type="inferred from homology"/>
<evidence type="ECO:0000256" key="2">
    <source>
        <dbReference type="ARBA" id="ARBA00022490"/>
    </source>
</evidence>
<evidence type="ECO:0000256" key="6">
    <source>
        <dbReference type="ARBA" id="ARBA00023004"/>
    </source>
</evidence>
<dbReference type="SFLD" id="SFLDF00274">
    <property type="entry name" value="ribosomal_protein_S12_methylth"/>
    <property type="match status" value="1"/>
</dbReference>
<dbReference type="InterPro" id="IPR005839">
    <property type="entry name" value="Methylthiotransferase"/>
</dbReference>
<dbReference type="InterPro" id="IPR006638">
    <property type="entry name" value="Elp3/MiaA/NifB-like_rSAM"/>
</dbReference>
<dbReference type="Proteomes" id="UP000823641">
    <property type="component" value="Unassembled WGS sequence"/>
</dbReference>
<dbReference type="NCBIfam" id="TIGR00089">
    <property type="entry name" value="MiaB/RimO family radical SAM methylthiotransferase"/>
    <property type="match status" value="1"/>
</dbReference>
<dbReference type="SMART" id="SM00729">
    <property type="entry name" value="Elp3"/>
    <property type="match status" value="1"/>
</dbReference>
<reference evidence="12" key="2">
    <citation type="journal article" date="2021" name="PeerJ">
        <title>Extensive microbial diversity within the chicken gut microbiome revealed by metagenomics and culture.</title>
        <authorList>
            <person name="Gilroy R."/>
            <person name="Ravi A."/>
            <person name="Getino M."/>
            <person name="Pursley I."/>
            <person name="Horton D.L."/>
            <person name="Alikhan N.F."/>
            <person name="Baker D."/>
            <person name="Gharbi K."/>
            <person name="Hall N."/>
            <person name="Watson M."/>
            <person name="Adriaenssens E.M."/>
            <person name="Foster-Nyarko E."/>
            <person name="Jarju S."/>
            <person name="Secka A."/>
            <person name="Antonio M."/>
            <person name="Oren A."/>
            <person name="Chaudhuri R.R."/>
            <person name="La Ragione R."/>
            <person name="Hildebrand F."/>
            <person name="Pallen M.J."/>
        </authorList>
    </citation>
    <scope>NUCLEOTIDE SEQUENCE</scope>
    <source>
        <strain evidence="12">G3-3990</strain>
    </source>
</reference>
<feature type="binding site" evidence="8">
    <location>
        <position position="153"/>
    </location>
    <ligand>
        <name>[4Fe-4S] cluster</name>
        <dbReference type="ChEBI" id="CHEBI:49883"/>
        <label>2</label>
        <note>4Fe-4S-S-AdoMet</note>
    </ligand>
</feature>
<evidence type="ECO:0000256" key="4">
    <source>
        <dbReference type="ARBA" id="ARBA00022691"/>
    </source>
</evidence>
<dbReference type="SFLD" id="SFLDG01061">
    <property type="entry name" value="methylthiotransferase"/>
    <property type="match status" value="1"/>
</dbReference>
<feature type="domain" description="TRAM" evidence="9">
    <location>
        <begin position="366"/>
        <end position="432"/>
    </location>
</feature>
<dbReference type="GO" id="GO:0051539">
    <property type="term" value="F:4 iron, 4 sulfur cluster binding"/>
    <property type="evidence" value="ECO:0007669"/>
    <property type="project" value="UniProtKB-UniRule"/>
</dbReference>
<feature type="domain" description="MTTase N-terminal" evidence="10">
    <location>
        <begin position="4"/>
        <end position="122"/>
    </location>
</feature>
<dbReference type="PROSITE" id="PS01278">
    <property type="entry name" value="MTTASE_RADICAL"/>
    <property type="match status" value="1"/>
</dbReference>
<dbReference type="CDD" id="cd01335">
    <property type="entry name" value="Radical_SAM"/>
    <property type="match status" value="1"/>
</dbReference>
<keyword evidence="2 8" id="KW-0963">Cytoplasm</keyword>
<comment type="caution">
    <text evidence="12">The sequence shown here is derived from an EMBL/GenBank/DDBJ whole genome shotgun (WGS) entry which is preliminary data.</text>
</comment>
<dbReference type="GO" id="GO:0005829">
    <property type="term" value="C:cytosol"/>
    <property type="evidence" value="ECO:0007669"/>
    <property type="project" value="TreeGrafter"/>
</dbReference>
<evidence type="ECO:0000259" key="10">
    <source>
        <dbReference type="PROSITE" id="PS51449"/>
    </source>
</evidence>
<dbReference type="SUPFAM" id="SSF102114">
    <property type="entry name" value="Radical SAM enzymes"/>
    <property type="match status" value="1"/>
</dbReference>
<keyword evidence="6 8" id="KW-0408">Iron</keyword>
<dbReference type="GO" id="GO:0035599">
    <property type="term" value="F:aspartic acid methylthiotransferase activity"/>
    <property type="evidence" value="ECO:0007669"/>
    <property type="project" value="TreeGrafter"/>
</dbReference>
<dbReference type="FunFam" id="3.80.30.20:FF:000001">
    <property type="entry name" value="tRNA-2-methylthio-N(6)-dimethylallyladenosine synthase 2"/>
    <property type="match status" value="1"/>
</dbReference>
<sequence length="432" mass="50015">MPKQTIDFITMGCSKNLVDTERLMRQMQEVGYHVTHDAPNPKGSIAVINTCGFIGDAKEESINTILQFAERKQEGKLKKLYVMGCLSERYMNDLMGELPEVDKFYGKFNYMDLLADLKKDFHPELAHERIITTPKHYAYVKISEGCNRTCSYCAIPIITGKHQSRSMEDIVEEVTWLTKQGVKEFQVIAQDLSFYGVDLYKQMMLPELVNRLADIKGVEWLRLHYAYPAKFPYDLLKVMRERDNVCKYLDIALQHISDNMLKLMRRNINAQQTYELMHTIREEVPGIHLRTTLLLGHPGETEDDVQQLEEFVRNIRFERLGAFAYSDEDGTYANLHYTDDIPQEEKEARVERIMNIQEGISAEINAAKVGKKMRIIIDREEPDYYIGRTEFDSPDVDGEVLVKKDRPLTIGEFYQAEITGAEDFDLYANIIS</sequence>
<evidence type="ECO:0000256" key="5">
    <source>
        <dbReference type="ARBA" id="ARBA00022723"/>
    </source>
</evidence>
<reference evidence="12" key="1">
    <citation type="submission" date="2020-10" db="EMBL/GenBank/DDBJ databases">
        <authorList>
            <person name="Gilroy R."/>
        </authorList>
    </citation>
    <scope>NUCLEOTIDE SEQUENCE</scope>
    <source>
        <strain evidence="12">G3-3990</strain>
    </source>
</reference>
<evidence type="ECO:0000259" key="9">
    <source>
        <dbReference type="PROSITE" id="PS50926"/>
    </source>
</evidence>
<dbReference type="Gene3D" id="3.80.30.20">
    <property type="entry name" value="tm_1862 like domain"/>
    <property type="match status" value="1"/>
</dbReference>
<keyword evidence="1 8" id="KW-0004">4Fe-4S</keyword>
<dbReference type="InterPro" id="IPR013848">
    <property type="entry name" value="Methylthiotransferase_N"/>
</dbReference>
<dbReference type="InterPro" id="IPR020612">
    <property type="entry name" value="Methylthiotransferase_CS"/>
</dbReference>
<dbReference type="InterPro" id="IPR058240">
    <property type="entry name" value="rSAM_sf"/>
</dbReference>
<dbReference type="Gene3D" id="2.40.50.140">
    <property type="entry name" value="Nucleic acid-binding proteins"/>
    <property type="match status" value="1"/>
</dbReference>
<dbReference type="SFLD" id="SFLDG01082">
    <property type="entry name" value="B12-binding_domain_containing"/>
    <property type="match status" value="1"/>
</dbReference>
<dbReference type="PROSITE" id="PS51449">
    <property type="entry name" value="MTTASE_N"/>
    <property type="match status" value="1"/>
</dbReference>
<dbReference type="HAMAP" id="MF_01865">
    <property type="entry name" value="MTTase_RimO"/>
    <property type="match status" value="1"/>
</dbReference>
<evidence type="ECO:0000256" key="1">
    <source>
        <dbReference type="ARBA" id="ARBA00022485"/>
    </source>
</evidence>
<evidence type="ECO:0000313" key="13">
    <source>
        <dbReference type="Proteomes" id="UP000823641"/>
    </source>
</evidence>
<dbReference type="Pfam" id="PF18693">
    <property type="entry name" value="TRAM_2"/>
    <property type="match status" value="1"/>
</dbReference>
<dbReference type="InterPro" id="IPR023404">
    <property type="entry name" value="rSAM_horseshoe"/>
</dbReference>
<keyword evidence="4 8" id="KW-0949">S-adenosyl-L-methionine</keyword>
<dbReference type="InterPro" id="IPR007197">
    <property type="entry name" value="rSAM"/>
</dbReference>
<accession>A0A9D9HW11</accession>
<feature type="binding site" evidence="8">
    <location>
        <position position="146"/>
    </location>
    <ligand>
        <name>[4Fe-4S] cluster</name>
        <dbReference type="ChEBI" id="CHEBI:49883"/>
        <label>2</label>
        <note>4Fe-4S-S-AdoMet</note>
    </ligand>
</feature>
<comment type="similarity">
    <text evidence="8">Belongs to the methylthiotransferase family. RimO subfamily.</text>
</comment>
<name>A0A9D9HW11_9BACT</name>
<evidence type="ECO:0000256" key="3">
    <source>
        <dbReference type="ARBA" id="ARBA00022679"/>
    </source>
</evidence>
<keyword evidence="5 8" id="KW-0479">Metal-binding</keyword>
<evidence type="ECO:0000256" key="7">
    <source>
        <dbReference type="ARBA" id="ARBA00023014"/>
    </source>
</evidence>
<comment type="catalytic activity">
    <reaction evidence="8">
        <text>L-aspartate(89)-[ribosomal protein uS12]-hydrogen + (sulfur carrier)-SH + AH2 + 2 S-adenosyl-L-methionine = 3-methylsulfanyl-L-aspartate(89)-[ribosomal protein uS12]-hydrogen + (sulfur carrier)-H + 5'-deoxyadenosine + L-methionine + A + S-adenosyl-L-homocysteine + 2 H(+)</text>
        <dbReference type="Rhea" id="RHEA:37087"/>
        <dbReference type="Rhea" id="RHEA-COMP:10460"/>
        <dbReference type="Rhea" id="RHEA-COMP:10461"/>
        <dbReference type="Rhea" id="RHEA-COMP:14737"/>
        <dbReference type="Rhea" id="RHEA-COMP:14739"/>
        <dbReference type="ChEBI" id="CHEBI:13193"/>
        <dbReference type="ChEBI" id="CHEBI:15378"/>
        <dbReference type="ChEBI" id="CHEBI:17319"/>
        <dbReference type="ChEBI" id="CHEBI:17499"/>
        <dbReference type="ChEBI" id="CHEBI:29917"/>
        <dbReference type="ChEBI" id="CHEBI:29961"/>
        <dbReference type="ChEBI" id="CHEBI:57844"/>
        <dbReference type="ChEBI" id="CHEBI:57856"/>
        <dbReference type="ChEBI" id="CHEBI:59789"/>
        <dbReference type="ChEBI" id="CHEBI:64428"/>
        <dbReference type="ChEBI" id="CHEBI:73599"/>
        <dbReference type="EC" id="2.8.4.4"/>
    </reaction>
</comment>
<dbReference type="GO" id="GO:0006400">
    <property type="term" value="P:tRNA modification"/>
    <property type="evidence" value="ECO:0007669"/>
    <property type="project" value="InterPro"/>
</dbReference>
<feature type="binding site" evidence="8">
    <location>
        <position position="13"/>
    </location>
    <ligand>
        <name>[4Fe-4S] cluster</name>
        <dbReference type="ChEBI" id="CHEBI:49883"/>
        <label>1</label>
    </ligand>
</feature>
<dbReference type="InterPro" id="IPR012340">
    <property type="entry name" value="NA-bd_OB-fold"/>
</dbReference>
<keyword evidence="12" id="KW-0689">Ribosomal protein</keyword>
<feature type="domain" description="Radical SAM core" evidence="11">
    <location>
        <begin position="132"/>
        <end position="363"/>
    </location>
</feature>
<keyword evidence="12" id="KW-0687">Ribonucleoprotein</keyword>
<dbReference type="EMBL" id="JADIMG010000111">
    <property type="protein sequence ID" value="MBO8461085.1"/>
    <property type="molecule type" value="Genomic_DNA"/>
</dbReference>
<organism evidence="12 13">
    <name type="scientific">Candidatus Gallipaludibacter merdavium</name>
    <dbReference type="NCBI Taxonomy" id="2840839"/>
    <lineage>
        <taxon>Bacteria</taxon>
        <taxon>Pseudomonadati</taxon>
        <taxon>Bacteroidota</taxon>
        <taxon>Bacteroidia</taxon>
        <taxon>Bacteroidales</taxon>
        <taxon>Candidatus Gallipaludibacter</taxon>
    </lineage>
</organism>
<dbReference type="NCBIfam" id="TIGR01125">
    <property type="entry name" value="30S ribosomal protein S12 methylthiotransferase RimO"/>
    <property type="match status" value="1"/>
</dbReference>
<dbReference type="PANTHER" id="PTHR43837">
    <property type="entry name" value="RIBOSOMAL PROTEIN S12 METHYLTHIOTRANSFERASE RIMO"/>
    <property type="match status" value="1"/>
</dbReference>
<dbReference type="GO" id="GO:0005840">
    <property type="term" value="C:ribosome"/>
    <property type="evidence" value="ECO:0007669"/>
    <property type="project" value="UniProtKB-KW"/>
</dbReference>
<comment type="function">
    <text evidence="8">Catalyzes the methylthiolation of an aspartic acid residue of ribosomal protein uS12.</text>
</comment>
<keyword evidence="7 8" id="KW-0411">Iron-sulfur</keyword>
<dbReference type="InterPro" id="IPR038135">
    <property type="entry name" value="Methylthiotransferase_N_sf"/>
</dbReference>
<evidence type="ECO:0000259" key="11">
    <source>
        <dbReference type="PROSITE" id="PS51918"/>
    </source>
</evidence>
<dbReference type="PROSITE" id="PS51918">
    <property type="entry name" value="RADICAL_SAM"/>
    <property type="match status" value="1"/>
</dbReference>
<feature type="binding site" evidence="8">
    <location>
        <position position="150"/>
    </location>
    <ligand>
        <name>[4Fe-4S] cluster</name>
        <dbReference type="ChEBI" id="CHEBI:49883"/>
        <label>2</label>
        <note>4Fe-4S-S-AdoMet</note>
    </ligand>
</feature>
<dbReference type="EC" id="2.8.4.4" evidence="8"/>
<dbReference type="FunFam" id="2.40.50.140:FF:000210">
    <property type="entry name" value="Ribosomal protein S12 methylthiotransferase RimO"/>
    <property type="match status" value="1"/>
</dbReference>
<dbReference type="Gene3D" id="3.40.50.12160">
    <property type="entry name" value="Methylthiotransferase, N-terminal domain"/>
    <property type="match status" value="1"/>
</dbReference>
<dbReference type="GO" id="GO:0103039">
    <property type="term" value="F:protein methylthiotransferase activity"/>
    <property type="evidence" value="ECO:0007669"/>
    <property type="project" value="UniProtKB-EC"/>
</dbReference>
<comment type="cofactor">
    <cofactor evidence="8">
        <name>[4Fe-4S] cluster</name>
        <dbReference type="ChEBI" id="CHEBI:49883"/>
    </cofactor>
    <text evidence="8">Binds 2 [4Fe-4S] clusters. One cluster is coordinated with 3 cysteines and an exchangeable S-adenosyl-L-methionine.</text>
</comment>
<feature type="binding site" evidence="8">
    <location>
        <position position="51"/>
    </location>
    <ligand>
        <name>[4Fe-4S] cluster</name>
        <dbReference type="ChEBI" id="CHEBI:49883"/>
        <label>1</label>
    </ligand>
</feature>